<proteinExistence type="predicted"/>
<gene>
    <name evidence="1" type="ORF">QQX98_010704</name>
</gene>
<comment type="caution">
    <text evidence="1">The sequence shown here is derived from an EMBL/GenBank/DDBJ whole genome shotgun (WGS) entry which is preliminary data.</text>
</comment>
<reference evidence="1 2" key="1">
    <citation type="journal article" date="2025" name="Microbiol. Resour. Announc.">
        <title>Draft genome sequences for Neonectria magnoliae and Neonectria punicea, canker pathogens of Liriodendron tulipifera and Acer saccharum in West Virginia.</title>
        <authorList>
            <person name="Petronek H.M."/>
            <person name="Kasson M.T."/>
            <person name="Metheny A.M."/>
            <person name="Stauder C.M."/>
            <person name="Lovett B."/>
            <person name="Lynch S.C."/>
            <person name="Garnas J.R."/>
            <person name="Kasson L.R."/>
            <person name="Stajich J.E."/>
        </authorList>
    </citation>
    <scope>NUCLEOTIDE SEQUENCE [LARGE SCALE GENOMIC DNA]</scope>
    <source>
        <strain evidence="1 2">NRRL 64653</strain>
    </source>
</reference>
<sequence length="278" mass="30271">MATFSPSPSFHLCPDLSIVPPPNGHLHLGSVLRNLVIEGVLAPLDAGATVPIPASQLWPRGAPMEKMGFTRSIKELRSLEGSIWAKIFGWDGLGAIFPCLARREDDEVLTVDRLLVQYFTPDMEFVTRALEVDGVAFYIKNTKFKKPVFIITGLMWAEGASLSKVQCHEKSFSGQAAATEPKSGTTTGTSGTYRSQKNLITSFDGSTPFILGIRVKKIWWEKNVRREAYDVVGATLGDTEGNRTDVLDGIKVADDESDLVLGIPYVDESQLGGLGVIV</sequence>
<dbReference type="Proteomes" id="UP001498476">
    <property type="component" value="Unassembled WGS sequence"/>
</dbReference>
<name>A0ABR1GNP0_9HYPO</name>
<protein>
    <submittedName>
        <fullName evidence="1">Uncharacterized protein</fullName>
    </submittedName>
</protein>
<organism evidence="1 2">
    <name type="scientific">Neonectria punicea</name>
    <dbReference type="NCBI Taxonomy" id="979145"/>
    <lineage>
        <taxon>Eukaryota</taxon>
        <taxon>Fungi</taxon>
        <taxon>Dikarya</taxon>
        <taxon>Ascomycota</taxon>
        <taxon>Pezizomycotina</taxon>
        <taxon>Sordariomycetes</taxon>
        <taxon>Hypocreomycetidae</taxon>
        <taxon>Hypocreales</taxon>
        <taxon>Nectriaceae</taxon>
        <taxon>Neonectria</taxon>
    </lineage>
</organism>
<dbReference type="EMBL" id="JAZAVJ010000242">
    <property type="protein sequence ID" value="KAK7403526.1"/>
    <property type="molecule type" value="Genomic_DNA"/>
</dbReference>
<keyword evidence="2" id="KW-1185">Reference proteome</keyword>
<evidence type="ECO:0000313" key="2">
    <source>
        <dbReference type="Proteomes" id="UP001498476"/>
    </source>
</evidence>
<accession>A0ABR1GNP0</accession>
<evidence type="ECO:0000313" key="1">
    <source>
        <dbReference type="EMBL" id="KAK7403526.1"/>
    </source>
</evidence>